<evidence type="ECO:0000313" key="2">
    <source>
        <dbReference type="Proteomes" id="UP000236311"/>
    </source>
</evidence>
<evidence type="ECO:0008006" key="3">
    <source>
        <dbReference type="Google" id="ProtNLM"/>
    </source>
</evidence>
<accession>A0A2K4ZN01</accession>
<dbReference type="AlphaFoldDB" id="A0A2K4ZN01"/>
<protein>
    <recommendedName>
        <fullName evidence="3">Ribbon-helix-helix protein CopG domain-containing protein</fullName>
    </recommendedName>
</protein>
<proteinExistence type="predicted"/>
<organism evidence="1 2">
    <name type="scientific">Acetatifactor muris</name>
    <dbReference type="NCBI Taxonomy" id="879566"/>
    <lineage>
        <taxon>Bacteria</taxon>
        <taxon>Bacillati</taxon>
        <taxon>Bacillota</taxon>
        <taxon>Clostridia</taxon>
        <taxon>Lachnospirales</taxon>
        <taxon>Lachnospiraceae</taxon>
        <taxon>Acetatifactor</taxon>
    </lineage>
</organism>
<name>A0A2K4ZN01_9FIRM</name>
<dbReference type="OrthoDB" id="1734420at2"/>
<keyword evidence="2" id="KW-1185">Reference proteome</keyword>
<evidence type="ECO:0000313" key="1">
    <source>
        <dbReference type="EMBL" id="SOY31847.1"/>
    </source>
</evidence>
<dbReference type="Proteomes" id="UP000236311">
    <property type="component" value="Unassembled WGS sequence"/>
</dbReference>
<dbReference type="RefSeq" id="WP_103241862.1">
    <property type="nucleotide sequence ID" value="NZ_JANJZD010000035.1"/>
</dbReference>
<dbReference type="EMBL" id="OFSM01000033">
    <property type="protein sequence ID" value="SOY31847.1"/>
    <property type="molecule type" value="Genomic_DNA"/>
</dbReference>
<reference evidence="1 2" key="1">
    <citation type="submission" date="2018-01" db="EMBL/GenBank/DDBJ databases">
        <authorList>
            <person name="Gaut B.S."/>
            <person name="Morton B.R."/>
            <person name="Clegg M.T."/>
            <person name="Duvall M.R."/>
        </authorList>
    </citation>
    <scope>NUCLEOTIDE SEQUENCE [LARGE SCALE GENOMIC DNA]</scope>
    <source>
        <strain evidence="1">GP69</strain>
    </source>
</reference>
<sequence length="137" mass="15583">MGANEDKTKFSIRVDTRLLELADSCIRDGTARNRTELIGDALRFYLGYLMAGKAEDYLLQSLSSAVAGTVQDSENRLARMDFKIAVELSKLSQVIAYTHDVDEESLNRLHAKCVEEVKRINGAVEFEDAYRYQRREN</sequence>
<gene>
    <name evidence="1" type="ORF">AMURIS_04596</name>
</gene>